<keyword evidence="1" id="KW-0472">Membrane</keyword>
<dbReference type="Proteomes" id="UP000005744">
    <property type="component" value="Unassembled WGS sequence"/>
</dbReference>
<dbReference type="EMBL" id="JH600070">
    <property type="protein sequence ID" value="EIJ41004.1"/>
    <property type="molecule type" value="Genomic_DNA"/>
</dbReference>
<dbReference type="STRING" id="395493.BegalDRAFT_0080"/>
<keyword evidence="1" id="KW-0812">Transmembrane</keyword>
<evidence type="ECO:0000256" key="1">
    <source>
        <dbReference type="SAM" id="Phobius"/>
    </source>
</evidence>
<feature type="transmembrane region" description="Helical" evidence="1">
    <location>
        <begin position="62"/>
        <end position="82"/>
    </location>
</feature>
<accession>I3CBL1</accession>
<keyword evidence="1" id="KW-1133">Transmembrane helix</keyword>
<proteinExistence type="predicted"/>
<dbReference type="OrthoDB" id="9978621at2"/>
<dbReference type="HOGENOM" id="CLU_2140969_0_0_6"/>
<dbReference type="RefSeq" id="WP_002682541.1">
    <property type="nucleotide sequence ID" value="NZ_JH600070.1"/>
</dbReference>
<keyword evidence="3" id="KW-1185">Reference proteome</keyword>
<evidence type="ECO:0000313" key="2">
    <source>
        <dbReference type="EMBL" id="EIJ41004.1"/>
    </source>
</evidence>
<evidence type="ECO:0000313" key="3">
    <source>
        <dbReference type="Proteomes" id="UP000005744"/>
    </source>
</evidence>
<sequence length="112" mass="13568">MNMHSLLFYKNKRWLRTLRYFLQASRHKLKMTSWLHSHEQPTRHMLRQETIKSATANLKTFLYGWFILFLLLFLLISFSLLVSKHLAPHLSLEGFFFLYQNPFVTEQHLLSK</sequence>
<organism evidence="2 3">
    <name type="scientific">Beggiatoa alba B18LD</name>
    <dbReference type="NCBI Taxonomy" id="395493"/>
    <lineage>
        <taxon>Bacteria</taxon>
        <taxon>Pseudomonadati</taxon>
        <taxon>Pseudomonadota</taxon>
        <taxon>Gammaproteobacteria</taxon>
        <taxon>Thiotrichales</taxon>
        <taxon>Thiotrichaceae</taxon>
        <taxon>Beggiatoa</taxon>
    </lineage>
</organism>
<name>I3CBL1_9GAMM</name>
<protein>
    <submittedName>
        <fullName evidence="2">Uncharacterized protein</fullName>
    </submittedName>
</protein>
<gene>
    <name evidence="2" type="ORF">BegalDRAFT_0080</name>
</gene>
<reference evidence="2 3" key="1">
    <citation type="submission" date="2011-11" db="EMBL/GenBank/DDBJ databases">
        <title>Improved High-Quality Draft sequence of Beggiatoa alba B18lD.</title>
        <authorList>
            <consortium name="US DOE Joint Genome Institute"/>
            <person name="Lucas S."/>
            <person name="Han J."/>
            <person name="Lapidus A."/>
            <person name="Cheng J.-F."/>
            <person name="Goodwin L."/>
            <person name="Pitluck S."/>
            <person name="Peters L."/>
            <person name="Mikhailova N."/>
            <person name="Held B."/>
            <person name="Detter J.C."/>
            <person name="Han C."/>
            <person name="Tapia R."/>
            <person name="Land M."/>
            <person name="Hauser L."/>
            <person name="Kyrpides N."/>
            <person name="Ivanova N."/>
            <person name="Pagani I."/>
            <person name="Samuel K."/>
            <person name="Teske A."/>
            <person name="Mueller J."/>
            <person name="Woyke T."/>
        </authorList>
    </citation>
    <scope>NUCLEOTIDE SEQUENCE [LARGE SCALE GENOMIC DNA]</scope>
    <source>
        <strain evidence="2 3">B18LD</strain>
    </source>
</reference>
<dbReference type="AlphaFoldDB" id="I3CBL1"/>